<organism evidence="2 3">
    <name type="scientific">Oceanidesulfovibrio indonesiensis</name>
    <dbReference type="NCBI Taxonomy" id="54767"/>
    <lineage>
        <taxon>Bacteria</taxon>
        <taxon>Pseudomonadati</taxon>
        <taxon>Thermodesulfobacteriota</taxon>
        <taxon>Desulfovibrionia</taxon>
        <taxon>Desulfovibrionales</taxon>
        <taxon>Desulfovibrionaceae</taxon>
        <taxon>Oceanidesulfovibrio</taxon>
    </lineage>
</organism>
<dbReference type="AlphaFoldDB" id="A0A7M3MD68"/>
<accession>A0A7M3MD68</accession>
<evidence type="ECO:0000259" key="1">
    <source>
        <dbReference type="Pfam" id="PF14213"/>
    </source>
</evidence>
<feature type="domain" description="DUF4325" evidence="1">
    <location>
        <begin position="17"/>
        <end position="79"/>
    </location>
</feature>
<dbReference type="OrthoDB" id="8455606at2"/>
<dbReference type="EMBL" id="QMIE01000010">
    <property type="protein sequence ID" value="TVM16559.1"/>
    <property type="molecule type" value="Genomic_DNA"/>
</dbReference>
<reference evidence="2 3" key="1">
    <citation type="submission" date="2018-06" db="EMBL/GenBank/DDBJ databases">
        <title>Complete genome of Desulfovibrio indonesiensis P37SLT.</title>
        <authorList>
            <person name="Crispim J.S."/>
            <person name="Vidigal P.M.P."/>
            <person name="Silva L.C.F."/>
            <person name="Laguardia C.N."/>
            <person name="Araujo L.C."/>
            <person name="Dias R.S."/>
            <person name="Sousa M.P."/>
            <person name="Paula S.O."/>
            <person name="Silva C."/>
        </authorList>
    </citation>
    <scope>NUCLEOTIDE SEQUENCE [LARGE SCALE GENOMIC DNA]</scope>
    <source>
        <strain evidence="2 3">P37SLT</strain>
    </source>
</reference>
<evidence type="ECO:0000313" key="3">
    <source>
        <dbReference type="Proteomes" id="UP000448292"/>
    </source>
</evidence>
<name>A0A7M3MD68_9BACT</name>
<keyword evidence="3" id="KW-1185">Reference proteome</keyword>
<dbReference type="Pfam" id="PF14213">
    <property type="entry name" value="DUF4325"/>
    <property type="match status" value="1"/>
</dbReference>
<comment type="caution">
    <text evidence="2">The sequence shown here is derived from an EMBL/GenBank/DDBJ whole genome shotgun (WGS) entry which is preliminary data.</text>
</comment>
<dbReference type="RefSeq" id="WP_144303308.1">
    <property type="nucleotide sequence ID" value="NZ_QMIE01000010.1"/>
</dbReference>
<gene>
    <name evidence="2" type="ORF">DPQ33_11165</name>
</gene>
<protein>
    <recommendedName>
        <fullName evidence="1">DUF4325 domain-containing protein</fullName>
    </recommendedName>
</protein>
<dbReference type="Proteomes" id="UP000448292">
    <property type="component" value="Unassembled WGS sequence"/>
</dbReference>
<proteinExistence type="predicted"/>
<sequence>MVINITNLTKNASTYEDGIVVFKVIKNHLDQGHTIRLSFSGIHNVPSSFVNSAVIQLLEHYSFDFIREHLFFINTTKQINDMIRRRFAFEISRDMSSKTRH</sequence>
<dbReference type="InterPro" id="IPR025474">
    <property type="entry name" value="DUF4325"/>
</dbReference>
<evidence type="ECO:0000313" key="2">
    <source>
        <dbReference type="EMBL" id="TVM16559.1"/>
    </source>
</evidence>